<evidence type="ECO:0000256" key="4">
    <source>
        <dbReference type="SAM" id="MobiDB-lite"/>
    </source>
</evidence>
<keyword evidence="3" id="KW-0862">Zinc</keyword>
<keyword evidence="7" id="KW-1185">Reference proteome</keyword>
<dbReference type="GO" id="GO:0008270">
    <property type="term" value="F:zinc ion binding"/>
    <property type="evidence" value="ECO:0007669"/>
    <property type="project" value="UniProtKB-KW"/>
</dbReference>
<protein>
    <submittedName>
        <fullName evidence="6">Zinc finger, SWIM-type containing 5</fullName>
    </submittedName>
</protein>
<evidence type="ECO:0000256" key="1">
    <source>
        <dbReference type="ARBA" id="ARBA00022723"/>
    </source>
</evidence>
<dbReference type="Pfam" id="PF21055">
    <property type="entry name" value="ZSWIM4-8_C"/>
    <property type="match status" value="1"/>
</dbReference>
<evidence type="ECO:0000313" key="7">
    <source>
        <dbReference type="Proteomes" id="UP000005226"/>
    </source>
</evidence>
<name>A0A674MB36_TAKRU</name>
<accession>A0A674MB36</accession>
<evidence type="ECO:0000313" key="6">
    <source>
        <dbReference type="Ensembl" id="ENSTRUP00000058152.1"/>
    </source>
</evidence>
<evidence type="ECO:0000256" key="3">
    <source>
        <dbReference type="ARBA" id="ARBA00022833"/>
    </source>
</evidence>
<dbReference type="Ensembl" id="ENSTRUT00000075158.1">
    <property type="protein sequence ID" value="ENSTRUP00000058152.1"/>
    <property type="gene ID" value="ENSTRUG00000003987.3"/>
</dbReference>
<reference evidence="6 7" key="1">
    <citation type="journal article" date="2011" name="Genome Biol. Evol.">
        <title>Integration of the genetic map and genome assembly of fugu facilitates insights into distinct features of genome evolution in teleosts and mammals.</title>
        <authorList>
            <person name="Kai W."/>
            <person name="Kikuchi K."/>
            <person name="Tohari S."/>
            <person name="Chew A.K."/>
            <person name="Tay A."/>
            <person name="Fujiwara A."/>
            <person name="Hosoya S."/>
            <person name="Suetake H."/>
            <person name="Naruse K."/>
            <person name="Brenner S."/>
            <person name="Suzuki Y."/>
            <person name="Venkatesh B."/>
        </authorList>
    </citation>
    <scope>NUCLEOTIDE SEQUENCE [LARGE SCALE GENOMIC DNA]</scope>
</reference>
<dbReference type="Proteomes" id="UP000005226">
    <property type="component" value="Chromosome 22"/>
</dbReference>
<keyword evidence="1" id="KW-0479">Metal-binding</keyword>
<feature type="region of interest" description="Disordered" evidence="4">
    <location>
        <begin position="1"/>
        <end position="41"/>
    </location>
</feature>
<feature type="domain" description="ZSWIM4-8 C-terminal" evidence="5">
    <location>
        <begin position="958"/>
        <end position="1135"/>
    </location>
</feature>
<reference evidence="6" key="2">
    <citation type="submission" date="2025-08" db="UniProtKB">
        <authorList>
            <consortium name="Ensembl"/>
        </authorList>
    </citation>
    <scope>IDENTIFICATION</scope>
</reference>
<organism evidence="6 7">
    <name type="scientific">Takifugu rubripes</name>
    <name type="common">Japanese pufferfish</name>
    <name type="synonym">Fugu rubripes</name>
    <dbReference type="NCBI Taxonomy" id="31033"/>
    <lineage>
        <taxon>Eukaryota</taxon>
        <taxon>Metazoa</taxon>
        <taxon>Chordata</taxon>
        <taxon>Craniata</taxon>
        <taxon>Vertebrata</taxon>
        <taxon>Euteleostomi</taxon>
        <taxon>Actinopterygii</taxon>
        <taxon>Neopterygii</taxon>
        <taxon>Teleostei</taxon>
        <taxon>Neoteleostei</taxon>
        <taxon>Acanthomorphata</taxon>
        <taxon>Eupercaria</taxon>
        <taxon>Tetraodontiformes</taxon>
        <taxon>Tetradontoidea</taxon>
        <taxon>Tetraodontidae</taxon>
        <taxon>Takifugu</taxon>
    </lineage>
</organism>
<gene>
    <name evidence="6" type="primary">zswim5</name>
</gene>
<feature type="compositionally biased region" description="Gly residues" evidence="4">
    <location>
        <begin position="110"/>
        <end position="129"/>
    </location>
</feature>
<reference evidence="6" key="3">
    <citation type="submission" date="2025-09" db="UniProtKB">
        <authorList>
            <consortium name="Ensembl"/>
        </authorList>
    </citation>
    <scope>IDENTIFICATION</scope>
</reference>
<dbReference type="GeneTree" id="ENSGT00940000158362"/>
<evidence type="ECO:0000256" key="2">
    <source>
        <dbReference type="ARBA" id="ARBA00022771"/>
    </source>
</evidence>
<keyword evidence="2" id="KW-0863">Zinc-finger</keyword>
<dbReference type="PANTHER" id="PTHR22619:SF2">
    <property type="entry name" value="ZINC FINGER SWIM DOMAIN-CONTAINING PROTEIN 5"/>
    <property type="match status" value="1"/>
</dbReference>
<sequence>MAEGRREHPHPLLSQPTASKRPCLRPAPRGPGPGGSSRYRSPESLLDCAAKAVAEKWAFERVEERFERIPEPVQRRIVYWSFPRNEKEICMYSSFQCRVAGEDGPVAASGGAGGAGSGATNATGGGGSSAGTTTTAAVTGAVGTGDGLPFRRGIRLLETGCVENVLQVGFHLSGTVTEPATSSEPEVTHKVAISFDRCKITSVTCGCGNKDIFYCAHVVALSLYRIRKPEQVKLRLPISETLFQMNRDQLQKLVQYLITAHHTEVLPTAQKLADEILSSNSEINQVHGAPDPTAGASIDDDNCWHLDEDQVREQVKQFLSQGGYYGSGKQLNSMFAKVREMLRMRDSNGARMLTLITEQFMADPRLSLWRQQGTGMTDKCRQLWDELGALWVCVVLNPHCKSEEKSSWLRQLKKWGEMDVCPLEDGNYGSELPNITNALPQSNLSQDSLARPRRTVFSRAVEACDLHWQDSHLQRIISSEHYMSPAYQREGESLLFNPQGLPLWLDHVPTACARVDALRSHGYSREALRLAVAIINTLRLQQQRQMDIYKHQKKDLLQKGVTSITNLEGWVGHPLDPIGCLFNTLTETCRVDDDSTMDTGGLISQHLNCSDGGESYLTLALEVALMGMGQQRIMPEGLYAQDKVCRNEEQIVSKLQELELDSLLVQTLRKQTVQLLEAGPFSGLGEVIHRESVPMHTFAKYLFSALLSHDADLAYKVALRAMRLPVLESSASSGDVGHPHHGISIVPSRYPRWFTLGHLESQQCELASTMLTAAKGDMLRLRTVLEAIQKNIHSSSLIFKLAQDAFKIATPADNPSDITLLNVALELGLQVMRMTLSTLNWRRREMVRWLVTCATEVGMRALVSILQSWYTLFTPTEATSIVAATVMSHNTILRLSLDYPQREELASCARTLALQCAMKDPQNCALSALTLCEKDHIAFETAYQIVIDAASTGMTYSQLFTIARYMEHRGYPLRSFKLASLAMTHLNLAYNQDTHPAINDVLWACALSHSLGKNELAAIIPLVVKSVQCATVLSDILRRCTMTAPGLAGIPGRRNSGKLMSTDKAPLRQLLDATISAYINTTHSRLTHISPRHYGEFIEFLSKARETFLLAQDGHIQFAQFIDNLKQIYKGKKKLMMLVRERFG</sequence>
<feature type="region of interest" description="Disordered" evidence="4">
    <location>
        <begin position="107"/>
        <end position="130"/>
    </location>
</feature>
<dbReference type="GO" id="GO:0031462">
    <property type="term" value="C:Cul2-RING ubiquitin ligase complex"/>
    <property type="evidence" value="ECO:0007669"/>
    <property type="project" value="TreeGrafter"/>
</dbReference>
<evidence type="ECO:0000259" key="5">
    <source>
        <dbReference type="Pfam" id="PF21055"/>
    </source>
</evidence>
<dbReference type="PANTHER" id="PTHR22619">
    <property type="entry name" value="ZINC FINGER SWIM DOMAIN CONTAINING PROTEIN 4, 5, 6"/>
    <property type="match status" value="1"/>
</dbReference>
<dbReference type="InterPro" id="IPR048370">
    <property type="entry name" value="ZSWIM4-8_C"/>
</dbReference>
<proteinExistence type="predicted"/>
<feature type="compositionally biased region" description="Basic and acidic residues" evidence="4">
    <location>
        <begin position="1"/>
        <end position="10"/>
    </location>
</feature>
<dbReference type="AlphaFoldDB" id="A0A674MB36"/>